<feature type="transmembrane region" description="Helical" evidence="1">
    <location>
        <begin position="315"/>
        <end position="333"/>
    </location>
</feature>
<proteinExistence type="predicted"/>
<reference evidence="3" key="1">
    <citation type="submission" date="2011-06" db="EMBL/GenBank/DDBJ databases">
        <title>Complete genome sequence of Paenibacillus mucilaginosus KNP414.</title>
        <authorList>
            <person name="Wang J."/>
            <person name="Hu S."/>
            <person name="Hu X."/>
            <person name="Zhang B."/>
            <person name="Dong D."/>
            <person name="Zhang S."/>
            <person name="Zhao K."/>
            <person name="Wu D."/>
        </authorList>
    </citation>
    <scope>NUCLEOTIDE SEQUENCE [LARGE SCALE GENOMIC DNA]</scope>
    <source>
        <strain evidence="3">KNP414</strain>
    </source>
</reference>
<protein>
    <submittedName>
        <fullName evidence="2">ABC transporter, permease</fullName>
    </submittedName>
</protein>
<dbReference type="AlphaFoldDB" id="F8FGP0"/>
<dbReference type="Proteomes" id="UP000006620">
    <property type="component" value="Chromosome"/>
</dbReference>
<reference evidence="2 3" key="2">
    <citation type="journal article" date="2013" name="Genome Announc.">
        <title>Genome Sequence of Growth-Improving Paenibacillus mucilaginosus Strain KNP414.</title>
        <authorList>
            <person name="Lu J.J."/>
            <person name="Wang J.F."/>
            <person name="Hu X.F."/>
        </authorList>
    </citation>
    <scope>NUCLEOTIDE SEQUENCE [LARGE SCALE GENOMIC DNA]</scope>
    <source>
        <strain evidence="2 3">KNP414</strain>
    </source>
</reference>
<feature type="transmembrane region" description="Helical" evidence="1">
    <location>
        <begin position="31"/>
        <end position="57"/>
    </location>
</feature>
<feature type="transmembrane region" description="Helical" evidence="1">
    <location>
        <begin position="363"/>
        <end position="381"/>
    </location>
</feature>
<dbReference type="EMBL" id="CP002869">
    <property type="protein sequence ID" value="AEI45417.1"/>
    <property type="molecule type" value="Genomic_DNA"/>
</dbReference>
<keyword evidence="1" id="KW-1133">Transmembrane helix</keyword>
<name>F8FGP0_PAEMK</name>
<evidence type="ECO:0000313" key="2">
    <source>
        <dbReference type="EMBL" id="AEI45417.1"/>
    </source>
</evidence>
<accession>F8FGP0</accession>
<feature type="transmembrane region" description="Helical" evidence="1">
    <location>
        <begin position="283"/>
        <end position="309"/>
    </location>
</feature>
<dbReference type="PATRIC" id="fig|1036673.3.peg.6439"/>
<dbReference type="RefSeq" id="WP_013920559.1">
    <property type="nucleotide sequence ID" value="NC_015690.1"/>
</dbReference>
<dbReference type="InterPro" id="IPR010288">
    <property type="entry name" value="EcsB_ABC"/>
</dbReference>
<keyword evidence="1" id="KW-0812">Transmembrane</keyword>
<dbReference type="GO" id="GO:0016020">
    <property type="term" value="C:membrane"/>
    <property type="evidence" value="ECO:0007669"/>
    <property type="project" value="InterPro"/>
</dbReference>
<dbReference type="PIRSF" id="PIRSF037259">
    <property type="entry name" value="EcsB_ABC"/>
    <property type="match status" value="1"/>
</dbReference>
<dbReference type="HOGENOM" id="CLU_054332_0_0_9"/>
<gene>
    <name evidence="2" type="ordered locus">KNP414_06905</name>
</gene>
<sequence length="414" mass="46221">MKGPAPAPAPRTPEELWNRRTAGFLAEIRPYLVYALQSVALAVILLMLGAGVGYNYLLTSAPPSFPFKELAACILLPAAALSPIRTYMKEADLIFLMPMETGMSAYFDKAASRAFRLQLLLLVVSWLAAWPLYAKGAGESGLLLFVHILLVLAAVKKVLLYGRSLELKLSEKKMISFYVTLRTLVAAGTVYLITVLTAWEGTLAAALLLLIYLGCLYPVRSRAVNWTRLVELERRHRGVTFRLLNNFIDVPSVQGRPRSVHAPKKGLGVLGGFRHRPEDTYRYLYTLVWLRSEWFGITVRLTLLGVILLAAVRGAWMAGILYALFAGLTALQLKELQKAYRHSDWSFIYPLPVGIRSRSASTVVFRIHALCLALLALASLASMPTPLYSAGWFAVTLLLSYLYSKRQRKERQWS</sequence>
<organism evidence="2 3">
    <name type="scientific">Paenibacillus mucilaginosus (strain KNP414)</name>
    <dbReference type="NCBI Taxonomy" id="1036673"/>
    <lineage>
        <taxon>Bacteria</taxon>
        <taxon>Bacillati</taxon>
        <taxon>Bacillota</taxon>
        <taxon>Bacilli</taxon>
        <taxon>Bacillales</taxon>
        <taxon>Paenibacillaceae</taxon>
        <taxon>Paenibacillus</taxon>
    </lineage>
</organism>
<feature type="transmembrane region" description="Helical" evidence="1">
    <location>
        <begin position="174"/>
        <end position="196"/>
    </location>
</feature>
<evidence type="ECO:0000313" key="3">
    <source>
        <dbReference type="Proteomes" id="UP000006620"/>
    </source>
</evidence>
<dbReference type="Pfam" id="PF05975">
    <property type="entry name" value="EcsB"/>
    <property type="match status" value="1"/>
</dbReference>
<feature type="transmembrane region" description="Helical" evidence="1">
    <location>
        <begin position="140"/>
        <end position="162"/>
    </location>
</feature>
<feature type="transmembrane region" description="Helical" evidence="1">
    <location>
        <begin position="387"/>
        <end position="404"/>
    </location>
</feature>
<feature type="transmembrane region" description="Helical" evidence="1">
    <location>
        <begin position="114"/>
        <end position="134"/>
    </location>
</feature>
<feature type="transmembrane region" description="Helical" evidence="1">
    <location>
        <begin position="202"/>
        <end position="219"/>
    </location>
</feature>
<keyword evidence="1" id="KW-0472">Membrane</keyword>
<dbReference type="KEGG" id="pms:KNP414_06905"/>
<evidence type="ECO:0000256" key="1">
    <source>
        <dbReference type="SAM" id="Phobius"/>
    </source>
</evidence>